<evidence type="ECO:0000259" key="4">
    <source>
        <dbReference type="PROSITE" id="PS50102"/>
    </source>
</evidence>
<dbReference type="EMBL" id="KI395262">
    <property type="protein sequence ID" value="ERM98777.1"/>
    <property type="molecule type" value="Genomic_DNA"/>
</dbReference>
<dbReference type="STRING" id="13333.U5CUT7"/>
<dbReference type="PANTHER" id="PTHR48024">
    <property type="entry name" value="GEO13361P1-RELATED"/>
    <property type="match status" value="1"/>
</dbReference>
<organism evidence="5 6">
    <name type="scientific">Amborella trichopoda</name>
    <dbReference type="NCBI Taxonomy" id="13333"/>
    <lineage>
        <taxon>Eukaryota</taxon>
        <taxon>Viridiplantae</taxon>
        <taxon>Streptophyta</taxon>
        <taxon>Embryophyta</taxon>
        <taxon>Tracheophyta</taxon>
        <taxon>Spermatophyta</taxon>
        <taxon>Magnoliopsida</taxon>
        <taxon>Amborellales</taxon>
        <taxon>Amborellaceae</taxon>
        <taxon>Amborella</taxon>
    </lineage>
</organism>
<reference evidence="6" key="1">
    <citation type="journal article" date="2013" name="Science">
        <title>The Amborella genome and the evolution of flowering plants.</title>
        <authorList>
            <consortium name="Amborella Genome Project"/>
        </authorList>
    </citation>
    <scope>NUCLEOTIDE SEQUENCE [LARGE SCALE GENOMIC DNA]</scope>
</reference>
<dbReference type="Gramene" id="ERM98777">
    <property type="protein sequence ID" value="ERM98777"/>
    <property type="gene ID" value="AMTR_s04055p00007480"/>
</dbReference>
<dbReference type="InterPro" id="IPR050886">
    <property type="entry name" value="RNA-binding_reg"/>
</dbReference>
<feature type="region of interest" description="Disordered" evidence="3">
    <location>
        <begin position="110"/>
        <end position="134"/>
    </location>
</feature>
<evidence type="ECO:0000313" key="6">
    <source>
        <dbReference type="Proteomes" id="UP000017836"/>
    </source>
</evidence>
<accession>U5CUT7</accession>
<dbReference type="PANTHER" id="PTHR48024:SF57">
    <property type="entry name" value="RRM DOMAIN-CONTAINING PROTEIN"/>
    <property type="match status" value="1"/>
</dbReference>
<gene>
    <name evidence="5" type="ORF">AMTR_s04055p00007480</name>
</gene>
<evidence type="ECO:0000256" key="1">
    <source>
        <dbReference type="ARBA" id="ARBA00022884"/>
    </source>
</evidence>
<proteinExistence type="predicted"/>
<dbReference type="eggNOG" id="KOG0110">
    <property type="taxonomic scope" value="Eukaryota"/>
</dbReference>
<sequence>EQAQVLEIGRLFVCNLPYTATEDELAELFKKYDGISQVHLVVDKDTRRLKGFGYVLYMRPESAVRLLVKLVIMKRSNLLNTMKRTERTRILSVKNFLKLCSHGASQNYGQMISSDPTSKKEGENTCEPLEGYDT</sequence>
<dbReference type="SUPFAM" id="SSF54928">
    <property type="entry name" value="RNA-binding domain, RBD"/>
    <property type="match status" value="1"/>
</dbReference>
<dbReference type="InterPro" id="IPR000504">
    <property type="entry name" value="RRM_dom"/>
</dbReference>
<dbReference type="HOGENOM" id="CLU_1901586_0_0_1"/>
<keyword evidence="6" id="KW-1185">Reference proteome</keyword>
<dbReference type="Gene3D" id="3.30.70.330">
    <property type="match status" value="1"/>
</dbReference>
<name>U5CUT7_AMBTC</name>
<dbReference type="SMART" id="SM00360">
    <property type="entry name" value="RRM"/>
    <property type="match status" value="1"/>
</dbReference>
<dbReference type="InterPro" id="IPR035979">
    <property type="entry name" value="RBD_domain_sf"/>
</dbReference>
<dbReference type="Proteomes" id="UP000017836">
    <property type="component" value="Unassembled WGS sequence"/>
</dbReference>
<evidence type="ECO:0000313" key="5">
    <source>
        <dbReference type="EMBL" id="ERM98777.1"/>
    </source>
</evidence>
<dbReference type="InterPro" id="IPR012677">
    <property type="entry name" value="Nucleotide-bd_a/b_plait_sf"/>
</dbReference>
<feature type="non-terminal residue" evidence="5">
    <location>
        <position position="1"/>
    </location>
</feature>
<protein>
    <recommendedName>
        <fullName evidence="4">RRM domain-containing protein</fullName>
    </recommendedName>
</protein>
<evidence type="ECO:0000256" key="2">
    <source>
        <dbReference type="PROSITE-ProRule" id="PRU00176"/>
    </source>
</evidence>
<evidence type="ECO:0000256" key="3">
    <source>
        <dbReference type="SAM" id="MobiDB-lite"/>
    </source>
</evidence>
<dbReference type="Pfam" id="PF00076">
    <property type="entry name" value="RRM_1"/>
    <property type="match status" value="1"/>
</dbReference>
<dbReference type="AlphaFoldDB" id="U5CUT7"/>
<dbReference type="GO" id="GO:0003729">
    <property type="term" value="F:mRNA binding"/>
    <property type="evidence" value="ECO:0000318"/>
    <property type="project" value="GO_Central"/>
</dbReference>
<dbReference type="PROSITE" id="PS50102">
    <property type="entry name" value="RRM"/>
    <property type="match status" value="1"/>
</dbReference>
<feature type="domain" description="RRM" evidence="4">
    <location>
        <begin position="9"/>
        <end position="98"/>
    </location>
</feature>
<keyword evidence="1 2" id="KW-0694">RNA-binding</keyword>
<dbReference type="GO" id="GO:0005739">
    <property type="term" value="C:mitochondrion"/>
    <property type="evidence" value="ECO:0000318"/>
    <property type="project" value="GO_Central"/>
</dbReference>